<dbReference type="InterPro" id="IPR014036">
    <property type="entry name" value="DeoR-like_C"/>
</dbReference>
<dbReference type="AlphaFoldDB" id="A0A1H1WLR6"/>
<keyword evidence="6" id="KW-1185">Reference proteome</keyword>
<feature type="domain" description="HTH deoR-type" evidence="4">
    <location>
        <begin position="3"/>
        <end position="58"/>
    </location>
</feature>
<evidence type="ECO:0000256" key="1">
    <source>
        <dbReference type="ARBA" id="ARBA00023015"/>
    </source>
</evidence>
<dbReference type="Pfam" id="PF08220">
    <property type="entry name" value="HTH_DeoR"/>
    <property type="match status" value="1"/>
</dbReference>
<evidence type="ECO:0000259" key="4">
    <source>
        <dbReference type="PROSITE" id="PS51000"/>
    </source>
</evidence>
<dbReference type="Pfam" id="PF00455">
    <property type="entry name" value="DeoRC"/>
    <property type="match status" value="1"/>
</dbReference>
<dbReference type="STRING" id="117157.SAMN04489717_4575"/>
<reference evidence="5 6" key="1">
    <citation type="submission" date="2016-10" db="EMBL/GenBank/DDBJ databases">
        <authorList>
            <person name="de Groot N.N."/>
        </authorList>
    </citation>
    <scope>NUCLEOTIDE SEQUENCE [LARGE SCALE GENOMIC DNA]</scope>
    <source>
        <strain evidence="5 6">DSM 22024</strain>
    </source>
</reference>
<name>A0A1H1WLR6_9ACTN</name>
<dbReference type="PRINTS" id="PR00037">
    <property type="entry name" value="HTHLACR"/>
</dbReference>
<dbReference type="SUPFAM" id="SSF46785">
    <property type="entry name" value="Winged helix' DNA-binding domain"/>
    <property type="match status" value="1"/>
</dbReference>
<evidence type="ECO:0000313" key="6">
    <source>
        <dbReference type="Proteomes" id="UP000198983"/>
    </source>
</evidence>
<dbReference type="GO" id="GO:0003700">
    <property type="term" value="F:DNA-binding transcription factor activity"/>
    <property type="evidence" value="ECO:0007669"/>
    <property type="project" value="InterPro"/>
</dbReference>
<gene>
    <name evidence="5" type="ORF">SAMN04489717_4575</name>
</gene>
<dbReference type="InterPro" id="IPR001034">
    <property type="entry name" value="DeoR_HTH"/>
</dbReference>
<dbReference type="SUPFAM" id="SSF100950">
    <property type="entry name" value="NagB/RpiA/CoA transferase-like"/>
    <property type="match status" value="1"/>
</dbReference>
<keyword evidence="3" id="KW-0804">Transcription</keyword>
<keyword evidence="2 5" id="KW-0238">DNA-binding</keyword>
<keyword evidence="1" id="KW-0805">Transcription regulation</keyword>
<dbReference type="PANTHER" id="PTHR30363:SF44">
    <property type="entry name" value="AGA OPERON TRANSCRIPTIONAL REPRESSOR-RELATED"/>
    <property type="match status" value="1"/>
</dbReference>
<dbReference type="InterPro" id="IPR050313">
    <property type="entry name" value="Carb_Metab_HTH_regulators"/>
</dbReference>
<dbReference type="InterPro" id="IPR036388">
    <property type="entry name" value="WH-like_DNA-bd_sf"/>
</dbReference>
<sequence length="258" mass="27725">MLQRERDRRIIRALRVRGTASAAELARQLGVSAATIRRDLQRLDRDGALTRVYGGAVLDGGRVLDDGTVEAPFEVSEDVEGRTKDALAALAVTELVRDGDVLLLDIGTTTLRVARHLRERDVTVITSSIAVFDELRDDPKVELVLLGGVVRRHYRSLVGSLTESALAQVSADRLFLSCTGIRRDGQVLDNMQVEAAGKKAMIAAAESVVLVAPPSKFPGKGSLRICGLADIDVLVTNEGADQETVEICRQAGGEVLTS</sequence>
<dbReference type="SMART" id="SM01134">
    <property type="entry name" value="DeoRC"/>
    <property type="match status" value="1"/>
</dbReference>
<dbReference type="GO" id="GO:0003677">
    <property type="term" value="F:DNA binding"/>
    <property type="evidence" value="ECO:0007669"/>
    <property type="project" value="UniProtKB-KW"/>
</dbReference>
<dbReference type="PANTHER" id="PTHR30363">
    <property type="entry name" value="HTH-TYPE TRANSCRIPTIONAL REGULATOR SRLR-RELATED"/>
    <property type="match status" value="1"/>
</dbReference>
<dbReference type="OrthoDB" id="7688673at2"/>
<proteinExistence type="predicted"/>
<dbReference type="EMBL" id="LT629732">
    <property type="protein sequence ID" value="SDS98005.1"/>
    <property type="molecule type" value="Genomic_DNA"/>
</dbReference>
<dbReference type="InterPro" id="IPR036390">
    <property type="entry name" value="WH_DNA-bd_sf"/>
</dbReference>
<organism evidence="5 6">
    <name type="scientific">Actinopolymorpha singaporensis</name>
    <dbReference type="NCBI Taxonomy" id="117157"/>
    <lineage>
        <taxon>Bacteria</taxon>
        <taxon>Bacillati</taxon>
        <taxon>Actinomycetota</taxon>
        <taxon>Actinomycetes</taxon>
        <taxon>Propionibacteriales</taxon>
        <taxon>Actinopolymorphaceae</taxon>
        <taxon>Actinopolymorpha</taxon>
    </lineage>
</organism>
<evidence type="ECO:0000256" key="2">
    <source>
        <dbReference type="ARBA" id="ARBA00023125"/>
    </source>
</evidence>
<dbReference type="InterPro" id="IPR037171">
    <property type="entry name" value="NagB/RpiA_transferase-like"/>
</dbReference>
<protein>
    <submittedName>
        <fullName evidence="5">DNA-binding transcriptional regulator of sugar metabolism, DeoR/GlpR family</fullName>
    </submittedName>
</protein>
<dbReference type="RefSeq" id="WP_092655655.1">
    <property type="nucleotide sequence ID" value="NZ_LT629732.1"/>
</dbReference>
<evidence type="ECO:0000256" key="3">
    <source>
        <dbReference type="ARBA" id="ARBA00023163"/>
    </source>
</evidence>
<evidence type="ECO:0000313" key="5">
    <source>
        <dbReference type="EMBL" id="SDS98005.1"/>
    </source>
</evidence>
<dbReference type="SMART" id="SM00420">
    <property type="entry name" value="HTH_DEOR"/>
    <property type="match status" value="1"/>
</dbReference>
<dbReference type="PROSITE" id="PS51000">
    <property type="entry name" value="HTH_DEOR_2"/>
    <property type="match status" value="1"/>
</dbReference>
<dbReference type="PROSITE" id="PS00894">
    <property type="entry name" value="HTH_DEOR_1"/>
    <property type="match status" value="1"/>
</dbReference>
<dbReference type="InterPro" id="IPR018356">
    <property type="entry name" value="Tscrpt_reg_HTH_DeoR_CS"/>
</dbReference>
<accession>A0A1H1WLR6</accession>
<dbReference type="Gene3D" id="1.10.10.10">
    <property type="entry name" value="Winged helix-like DNA-binding domain superfamily/Winged helix DNA-binding domain"/>
    <property type="match status" value="1"/>
</dbReference>
<dbReference type="Proteomes" id="UP000198983">
    <property type="component" value="Chromosome I"/>
</dbReference>